<dbReference type="SMART" id="SM00382">
    <property type="entry name" value="AAA"/>
    <property type="match status" value="1"/>
</dbReference>
<proteinExistence type="predicted"/>
<dbReference type="CDD" id="cd03255">
    <property type="entry name" value="ABC_MJ0796_LolCDE_FtsE"/>
    <property type="match status" value="1"/>
</dbReference>
<evidence type="ECO:0000256" key="3">
    <source>
        <dbReference type="ARBA" id="ARBA00022840"/>
    </source>
</evidence>
<dbReference type="InterPro" id="IPR003439">
    <property type="entry name" value="ABC_transporter-like_ATP-bd"/>
</dbReference>
<dbReference type="InterPro" id="IPR017871">
    <property type="entry name" value="ABC_transporter-like_CS"/>
</dbReference>
<feature type="domain" description="ABC transporter" evidence="4">
    <location>
        <begin position="1"/>
        <end position="212"/>
    </location>
</feature>
<keyword evidence="1" id="KW-0813">Transport</keyword>
<evidence type="ECO:0000313" key="6">
    <source>
        <dbReference type="Proteomes" id="UP000776164"/>
    </source>
</evidence>
<evidence type="ECO:0000256" key="2">
    <source>
        <dbReference type="ARBA" id="ARBA00022741"/>
    </source>
</evidence>
<dbReference type="PROSITE" id="PS50893">
    <property type="entry name" value="ABC_TRANSPORTER_2"/>
    <property type="match status" value="1"/>
</dbReference>
<gene>
    <name evidence="5" type="ORF">JOE66_000207</name>
</gene>
<sequence length="212" mass="22507">MTALDEVSLKIADGEWVAVQGPTGGGKSTLLQLLGALEQPTSGTVTLSADSGALELGTLSERRLSGIRAKRIGFVFQSFNLIPTLTAVNNVVAALRPIGVRGPVAHARAREALGRVGLGDRVNHLPATLSGGQQQRVAIARALVKNPDVILADEPTGNLDERMRDEIVSLLQRIWEEQRVTLVMVTHDIQVASRSGRILTLDGGRLVSGAEV</sequence>
<dbReference type="PANTHER" id="PTHR24220:SF86">
    <property type="entry name" value="ABC TRANSPORTER ABCH.1"/>
    <property type="match status" value="1"/>
</dbReference>
<dbReference type="InterPro" id="IPR017911">
    <property type="entry name" value="MacB-like_ATP-bd"/>
</dbReference>
<protein>
    <submittedName>
        <fullName evidence="5">ABC transport system ATP-binding protein</fullName>
    </submittedName>
</protein>
<dbReference type="Gene3D" id="3.40.50.300">
    <property type="entry name" value="P-loop containing nucleotide triphosphate hydrolases"/>
    <property type="match status" value="1"/>
</dbReference>
<accession>A0ABS2L0I3</accession>
<dbReference type="SUPFAM" id="SSF52540">
    <property type="entry name" value="P-loop containing nucleoside triphosphate hydrolases"/>
    <property type="match status" value="1"/>
</dbReference>
<keyword evidence="3 5" id="KW-0067">ATP-binding</keyword>
<name>A0ABS2L0I3_9MICO</name>
<dbReference type="RefSeq" id="WP_307826990.1">
    <property type="nucleotide sequence ID" value="NZ_BAAAHT010000006.1"/>
</dbReference>
<evidence type="ECO:0000256" key="1">
    <source>
        <dbReference type="ARBA" id="ARBA00022448"/>
    </source>
</evidence>
<dbReference type="Pfam" id="PF00005">
    <property type="entry name" value="ABC_tran"/>
    <property type="match status" value="1"/>
</dbReference>
<keyword evidence="2" id="KW-0547">Nucleotide-binding</keyword>
<dbReference type="PANTHER" id="PTHR24220">
    <property type="entry name" value="IMPORT ATP-BINDING PROTEIN"/>
    <property type="match status" value="1"/>
</dbReference>
<dbReference type="InterPro" id="IPR027417">
    <property type="entry name" value="P-loop_NTPase"/>
</dbReference>
<keyword evidence="6" id="KW-1185">Reference proteome</keyword>
<dbReference type="GO" id="GO:0005524">
    <property type="term" value="F:ATP binding"/>
    <property type="evidence" value="ECO:0007669"/>
    <property type="project" value="UniProtKB-KW"/>
</dbReference>
<dbReference type="Proteomes" id="UP000776164">
    <property type="component" value="Unassembled WGS sequence"/>
</dbReference>
<evidence type="ECO:0000259" key="4">
    <source>
        <dbReference type="PROSITE" id="PS50893"/>
    </source>
</evidence>
<comment type="caution">
    <text evidence="5">The sequence shown here is derived from an EMBL/GenBank/DDBJ whole genome shotgun (WGS) entry which is preliminary data.</text>
</comment>
<dbReference type="InterPro" id="IPR003593">
    <property type="entry name" value="AAA+_ATPase"/>
</dbReference>
<organism evidence="5 6">
    <name type="scientific">Subtercola frigoramans</name>
    <dbReference type="NCBI Taxonomy" id="120298"/>
    <lineage>
        <taxon>Bacteria</taxon>
        <taxon>Bacillati</taxon>
        <taxon>Actinomycetota</taxon>
        <taxon>Actinomycetes</taxon>
        <taxon>Micrococcales</taxon>
        <taxon>Microbacteriaceae</taxon>
        <taxon>Subtercola</taxon>
    </lineage>
</organism>
<evidence type="ECO:0000313" key="5">
    <source>
        <dbReference type="EMBL" id="MBM7470573.1"/>
    </source>
</evidence>
<dbReference type="PROSITE" id="PS00211">
    <property type="entry name" value="ABC_TRANSPORTER_1"/>
    <property type="match status" value="1"/>
</dbReference>
<dbReference type="EMBL" id="JAFBBU010000001">
    <property type="protein sequence ID" value="MBM7470573.1"/>
    <property type="molecule type" value="Genomic_DNA"/>
</dbReference>
<dbReference type="InterPro" id="IPR015854">
    <property type="entry name" value="ABC_transpr_LolD-like"/>
</dbReference>
<reference evidence="5 6" key="1">
    <citation type="submission" date="2021-01" db="EMBL/GenBank/DDBJ databases">
        <title>Sequencing the genomes of 1000 actinobacteria strains.</title>
        <authorList>
            <person name="Klenk H.-P."/>
        </authorList>
    </citation>
    <scope>NUCLEOTIDE SEQUENCE [LARGE SCALE GENOMIC DNA]</scope>
    <source>
        <strain evidence="5 6">DSM 13057</strain>
    </source>
</reference>